<dbReference type="PIRSF" id="PIRSF037984">
    <property type="entry name" value="Met_synth_TM0269_prd"/>
    <property type="match status" value="1"/>
</dbReference>
<gene>
    <name evidence="1" type="ORF">CCH01_19780</name>
</gene>
<keyword evidence="2" id="KW-1185">Reference proteome</keyword>
<dbReference type="RefSeq" id="WP_079481534.1">
    <property type="nucleotide sequence ID" value="NZ_CBML010000006.1"/>
</dbReference>
<proteinExistence type="predicted"/>
<organism evidence="1 2">
    <name type="scientific">Clostridium chauvoei JF4335</name>
    <dbReference type="NCBI Taxonomy" id="1351755"/>
    <lineage>
        <taxon>Bacteria</taxon>
        <taxon>Bacillati</taxon>
        <taxon>Bacillota</taxon>
        <taxon>Clostridia</taxon>
        <taxon>Eubacteriales</taxon>
        <taxon>Clostridiaceae</taxon>
        <taxon>Clostridium</taxon>
    </lineage>
</organism>
<reference evidence="2" key="1">
    <citation type="submission" date="2017-03" db="EMBL/GenBank/DDBJ databases">
        <authorList>
            <person name="Falquet L."/>
            <person name="Falquet L."/>
        </authorList>
    </citation>
    <scope>NUCLEOTIDE SEQUENCE [LARGE SCALE GENOMIC DNA]</scope>
</reference>
<dbReference type="OrthoDB" id="9816190at2"/>
<dbReference type="GO" id="GO:0008705">
    <property type="term" value="F:methionine synthase activity"/>
    <property type="evidence" value="ECO:0007669"/>
    <property type="project" value="InterPro"/>
</dbReference>
<dbReference type="Proteomes" id="UP000190476">
    <property type="component" value="Chromosome I"/>
</dbReference>
<evidence type="ECO:0000313" key="2">
    <source>
        <dbReference type="Proteomes" id="UP000190476"/>
    </source>
</evidence>
<dbReference type="STRING" id="1351755.CCH01_19780"/>
<name>A0A1U6JKH9_9CLOT</name>
<dbReference type="AlphaFoldDB" id="A0A1U6JKH9"/>
<dbReference type="Gene3D" id="3.40.109.40">
    <property type="match status" value="1"/>
</dbReference>
<dbReference type="EMBL" id="LT799839">
    <property type="protein sequence ID" value="SLK20796.1"/>
    <property type="molecule type" value="Genomic_DNA"/>
</dbReference>
<dbReference type="InterPro" id="IPR037010">
    <property type="entry name" value="VitB12-dep_Met_synth_activ_sf"/>
</dbReference>
<dbReference type="InterPro" id="IPR017342">
    <property type="entry name" value="S-AdoMet-dep_Met_synth_prd"/>
</dbReference>
<sequence length="228" mass="26191">MKNIKEFEVNKKEVLRYLGYKGQEIDKELDCVIEECRKEVKELIIPRYVYKFYNIDRKNNEISMNSDSLLLKGEDIKKHLENSKECILIAVTIGSDVEKKIKLYERINLTKALIMDACATTIVEELCDCIEAEIRENLIKENKSLTFRFSPGYGDLDIGIQKNFIQIIEANKKIGVTVSSNNILFPRKSVTAIMGIVDGNKIVKKRRCIDCSNYNSCNFRKEGVNCGD</sequence>
<dbReference type="SUPFAM" id="SSF56507">
    <property type="entry name" value="Methionine synthase activation domain-like"/>
    <property type="match status" value="1"/>
</dbReference>
<evidence type="ECO:0000313" key="1">
    <source>
        <dbReference type="EMBL" id="SLK20796.1"/>
    </source>
</evidence>
<accession>A0A1U6JKH9</accession>
<dbReference type="GeneID" id="66302292"/>
<protein>
    <submittedName>
        <fullName evidence="1">Putative Vitamin B12 dependent methionine synthase activation region</fullName>
    </submittedName>
</protein>